<dbReference type="Proteomes" id="UP001164581">
    <property type="component" value="Segment"/>
</dbReference>
<sequence length="97" mass="10360">MSSARDMDAFDLLADLLGGNVCAHEIQLQRVTALLGAVAARSPDGSLTISMSEIIGMSGRFIGIEQDPKTLEIRVTAGERPAEQLQPTHPAPFLQSK</sequence>
<dbReference type="EMBL" id="ON932084">
    <property type="protein sequence ID" value="UYA99035.1"/>
    <property type="molecule type" value="Genomic_DNA"/>
</dbReference>
<proteinExistence type="predicted"/>
<accession>A0A9X9JQA2</accession>
<reference evidence="2 3" key="1">
    <citation type="submission" date="2022-07" db="EMBL/GenBank/DDBJ databases">
        <title>Comparative analysis of new lytic phages for the biological control of phytopathogenic Xanthomonas spp.</title>
        <authorList>
            <person name="Domingo-Calap M.L."/>
            <person name="Bernabeu-Gimeno M."/>
            <person name="Aure C.M."/>
            <person name="Marco-Noales E."/>
            <person name="Domingo-Calap P."/>
        </authorList>
    </citation>
    <scope>NUCLEOTIDE SEQUENCE [LARGE SCALE GENOMIC DNA]</scope>
</reference>
<evidence type="ECO:0000313" key="3">
    <source>
        <dbReference type="Proteomes" id="UP001164581"/>
    </source>
</evidence>
<name>A0A9X9JQA2_9CAUD</name>
<organism evidence="2 3">
    <name type="scientific">Xanthomonas phage vB_Xar_IVIA-DoCa10</name>
    <dbReference type="NCBI Taxonomy" id="2975529"/>
    <lineage>
        <taxon>Viruses</taxon>
        <taxon>Duplodnaviria</taxon>
        <taxon>Heunggongvirae</taxon>
        <taxon>Uroviricota</taxon>
        <taxon>Caudoviricetes</taxon>
        <taxon>Mesyanzhinovviridae</taxon>
        <taxon>Bradleyvirinae</taxon>
        <taxon>Bosavirus</taxon>
        <taxon>Bosavirus Doca10</taxon>
    </lineage>
</organism>
<evidence type="ECO:0000313" key="2">
    <source>
        <dbReference type="EMBL" id="UYA99035.1"/>
    </source>
</evidence>
<evidence type="ECO:0000256" key="1">
    <source>
        <dbReference type="SAM" id="MobiDB-lite"/>
    </source>
</evidence>
<protein>
    <submittedName>
        <fullName evidence="2">Uncharacterized protein</fullName>
    </submittedName>
</protein>
<keyword evidence="3" id="KW-1185">Reference proteome</keyword>
<gene>
    <name evidence="2" type="ORF">IVIADoCa10_50</name>
</gene>
<feature type="region of interest" description="Disordered" evidence="1">
    <location>
        <begin position="78"/>
        <end position="97"/>
    </location>
</feature>